<keyword evidence="7" id="KW-0813">Transport</keyword>
<evidence type="ECO:0000256" key="1">
    <source>
        <dbReference type="ARBA" id="ARBA00004651"/>
    </source>
</evidence>
<keyword evidence="4" id="KW-0029">Amino-acid transport</keyword>
<dbReference type="InterPro" id="IPR035906">
    <property type="entry name" value="MetI-like_sf"/>
</dbReference>
<evidence type="ECO:0000256" key="7">
    <source>
        <dbReference type="RuleBase" id="RU363032"/>
    </source>
</evidence>
<evidence type="ECO:0000256" key="3">
    <source>
        <dbReference type="ARBA" id="ARBA00022692"/>
    </source>
</evidence>
<evidence type="ECO:0000256" key="5">
    <source>
        <dbReference type="ARBA" id="ARBA00022989"/>
    </source>
</evidence>
<evidence type="ECO:0000256" key="4">
    <source>
        <dbReference type="ARBA" id="ARBA00022970"/>
    </source>
</evidence>
<sequence length="211" mass="22215">RGLGRVGRNALLRGLCRACVEAVRNVPLLLQLLTWYLLLTEFLPAVDAPASLAGLLFLSKAGLAWGAQDGPALSPEYLAVVLGLSVYTAAYVAEIVRAGIAAVPAGQLEAAAALGLPARRTLRLVVLPQALRLILPPLASQYLNLTKNSSLAVAVGYPELVSVANTSLNQSGRAVECIAVIMAVYLLLSLLTAGLMRWAEHRAGGWWAGAR</sequence>
<reference evidence="9 10" key="1">
    <citation type="submission" date="2020-10" db="EMBL/GenBank/DDBJ databases">
        <title>Draft genome of Ramlibacter aquaticus LMG 30558.</title>
        <authorList>
            <person name="Props R."/>
        </authorList>
    </citation>
    <scope>NUCLEOTIDE SEQUENCE [LARGE SCALE GENOMIC DNA]</scope>
    <source>
        <strain evidence="9 10">LMG 30558</strain>
    </source>
</reference>
<evidence type="ECO:0000313" key="9">
    <source>
        <dbReference type="EMBL" id="MBE7941605.1"/>
    </source>
</evidence>
<comment type="caution">
    <text evidence="7">Lacks conserved residue(s) required for the propagation of feature annotation.</text>
</comment>
<comment type="subcellular location">
    <subcellularLocation>
        <location evidence="1 7">Cell membrane</location>
        <topology evidence="1 7">Multi-pass membrane protein</topology>
    </subcellularLocation>
</comment>
<feature type="domain" description="ABC transmembrane type-1" evidence="8">
    <location>
        <begin position="1"/>
        <end position="192"/>
    </location>
</feature>
<evidence type="ECO:0000313" key="10">
    <source>
        <dbReference type="Proteomes" id="UP000715965"/>
    </source>
</evidence>
<protein>
    <submittedName>
        <fullName evidence="9">ABC transporter permease subunit</fullName>
    </submittedName>
</protein>
<dbReference type="InterPro" id="IPR043429">
    <property type="entry name" value="ArtM/GltK/GlnP/TcyL/YhdX-like"/>
</dbReference>
<evidence type="ECO:0000259" key="8">
    <source>
        <dbReference type="PROSITE" id="PS50928"/>
    </source>
</evidence>
<name>A0ABR9SGW8_9BURK</name>
<dbReference type="EMBL" id="JADDOJ010000056">
    <property type="protein sequence ID" value="MBE7941605.1"/>
    <property type="molecule type" value="Genomic_DNA"/>
</dbReference>
<comment type="similarity">
    <text evidence="2">Belongs to the binding-protein-dependent transport system permease family. HisMQ subfamily.</text>
</comment>
<dbReference type="RefSeq" id="WP_193781139.1">
    <property type="nucleotide sequence ID" value="NZ_JADDOJ010000056.1"/>
</dbReference>
<dbReference type="PANTHER" id="PTHR30614">
    <property type="entry name" value="MEMBRANE COMPONENT OF AMINO ACID ABC TRANSPORTER"/>
    <property type="match status" value="1"/>
</dbReference>
<dbReference type="InterPro" id="IPR000515">
    <property type="entry name" value="MetI-like"/>
</dbReference>
<feature type="transmembrane region" description="Helical" evidence="7">
    <location>
        <begin position="177"/>
        <end position="199"/>
    </location>
</feature>
<keyword evidence="10" id="KW-1185">Reference proteome</keyword>
<keyword evidence="3 7" id="KW-0812">Transmembrane</keyword>
<feature type="non-terminal residue" evidence="9">
    <location>
        <position position="1"/>
    </location>
</feature>
<comment type="caution">
    <text evidence="9">The sequence shown here is derived from an EMBL/GenBank/DDBJ whole genome shotgun (WGS) entry which is preliminary data.</text>
</comment>
<keyword evidence="6 7" id="KW-0472">Membrane</keyword>
<dbReference type="CDD" id="cd06261">
    <property type="entry name" value="TM_PBP2"/>
    <property type="match status" value="1"/>
</dbReference>
<dbReference type="PROSITE" id="PS50928">
    <property type="entry name" value="ABC_TM1"/>
    <property type="match status" value="1"/>
</dbReference>
<keyword evidence="5 7" id="KW-1133">Transmembrane helix</keyword>
<dbReference type="Pfam" id="PF00528">
    <property type="entry name" value="BPD_transp_1"/>
    <property type="match status" value="1"/>
</dbReference>
<organism evidence="9 10">
    <name type="scientific">Ramlibacter aquaticus</name>
    <dbReference type="NCBI Taxonomy" id="2780094"/>
    <lineage>
        <taxon>Bacteria</taxon>
        <taxon>Pseudomonadati</taxon>
        <taxon>Pseudomonadota</taxon>
        <taxon>Betaproteobacteria</taxon>
        <taxon>Burkholderiales</taxon>
        <taxon>Comamonadaceae</taxon>
        <taxon>Ramlibacter</taxon>
    </lineage>
</organism>
<accession>A0ABR9SGW8</accession>
<dbReference type="PANTHER" id="PTHR30614:SF37">
    <property type="entry name" value="AMINO-ACID ABC TRANSPORTER PERMEASE PROTEIN YHDX-RELATED"/>
    <property type="match status" value="1"/>
</dbReference>
<proteinExistence type="inferred from homology"/>
<evidence type="ECO:0000256" key="6">
    <source>
        <dbReference type="ARBA" id="ARBA00023136"/>
    </source>
</evidence>
<dbReference type="Gene3D" id="1.10.3720.10">
    <property type="entry name" value="MetI-like"/>
    <property type="match status" value="1"/>
</dbReference>
<dbReference type="SUPFAM" id="SSF161098">
    <property type="entry name" value="MetI-like"/>
    <property type="match status" value="1"/>
</dbReference>
<dbReference type="Proteomes" id="UP000715965">
    <property type="component" value="Unassembled WGS sequence"/>
</dbReference>
<gene>
    <name evidence="9" type="ORF">IM725_13580</name>
</gene>
<evidence type="ECO:0000256" key="2">
    <source>
        <dbReference type="ARBA" id="ARBA00010072"/>
    </source>
</evidence>